<protein>
    <submittedName>
        <fullName evidence="2">Actin family</fullName>
    </submittedName>
</protein>
<evidence type="ECO:0000256" key="1">
    <source>
        <dbReference type="SAM" id="Phobius"/>
    </source>
</evidence>
<comment type="caution">
    <text evidence="2">The sequence shown here is derived from an EMBL/GenBank/DDBJ whole genome shotgun (WGS) entry which is preliminary data.</text>
</comment>
<sequence length="137" mass="15641">MLVFKFLMLQQIHELGYEDFGQEAEEDPEQLFGSEGMESLAAVFGNGLSTTCVVNIGAQVTSVICVEVILTYTINQIILNCLNRTSYIINFARTELLFFIHKRRYVLAERCEFRIPTSAFLFLIVLFCACMCLCQRC</sequence>
<proteinExistence type="predicted"/>
<dbReference type="AlphaFoldDB" id="A0A9K3J940"/>
<accession>A0A9K3J940</accession>
<organism evidence="2 3">
    <name type="scientific">Helianthus annuus</name>
    <name type="common">Common sunflower</name>
    <dbReference type="NCBI Taxonomy" id="4232"/>
    <lineage>
        <taxon>Eukaryota</taxon>
        <taxon>Viridiplantae</taxon>
        <taxon>Streptophyta</taxon>
        <taxon>Embryophyta</taxon>
        <taxon>Tracheophyta</taxon>
        <taxon>Spermatophyta</taxon>
        <taxon>Magnoliopsida</taxon>
        <taxon>eudicotyledons</taxon>
        <taxon>Gunneridae</taxon>
        <taxon>Pentapetalae</taxon>
        <taxon>asterids</taxon>
        <taxon>campanulids</taxon>
        <taxon>Asterales</taxon>
        <taxon>Asteraceae</taxon>
        <taxon>Asteroideae</taxon>
        <taxon>Heliantheae alliance</taxon>
        <taxon>Heliantheae</taxon>
        <taxon>Helianthus</taxon>
    </lineage>
</organism>
<keyword evidence="3" id="KW-1185">Reference proteome</keyword>
<dbReference type="Gene3D" id="3.30.420.580">
    <property type="match status" value="1"/>
</dbReference>
<name>A0A9K3J940_HELAN</name>
<keyword evidence="1" id="KW-0472">Membrane</keyword>
<evidence type="ECO:0000313" key="2">
    <source>
        <dbReference type="EMBL" id="KAF5811035.1"/>
    </source>
</evidence>
<dbReference type="EMBL" id="MNCJ02000319">
    <property type="protein sequence ID" value="KAF5811035.1"/>
    <property type="molecule type" value="Genomic_DNA"/>
</dbReference>
<keyword evidence="1" id="KW-0812">Transmembrane</keyword>
<gene>
    <name evidence="2" type="ORF">HanXRQr2_Chr04g0176741</name>
</gene>
<reference evidence="2" key="1">
    <citation type="journal article" date="2017" name="Nature">
        <title>The sunflower genome provides insights into oil metabolism, flowering and Asterid evolution.</title>
        <authorList>
            <person name="Badouin H."/>
            <person name="Gouzy J."/>
            <person name="Grassa C.J."/>
            <person name="Murat F."/>
            <person name="Staton S.E."/>
            <person name="Cottret L."/>
            <person name="Lelandais-Briere C."/>
            <person name="Owens G.L."/>
            <person name="Carrere S."/>
            <person name="Mayjonade B."/>
            <person name="Legrand L."/>
            <person name="Gill N."/>
            <person name="Kane N.C."/>
            <person name="Bowers J.E."/>
            <person name="Hubner S."/>
            <person name="Bellec A."/>
            <person name="Berard A."/>
            <person name="Berges H."/>
            <person name="Blanchet N."/>
            <person name="Boniface M.C."/>
            <person name="Brunel D."/>
            <person name="Catrice O."/>
            <person name="Chaidir N."/>
            <person name="Claudel C."/>
            <person name="Donnadieu C."/>
            <person name="Faraut T."/>
            <person name="Fievet G."/>
            <person name="Helmstetter N."/>
            <person name="King M."/>
            <person name="Knapp S.J."/>
            <person name="Lai Z."/>
            <person name="Le Paslier M.C."/>
            <person name="Lippi Y."/>
            <person name="Lorenzon L."/>
            <person name="Mandel J.R."/>
            <person name="Marage G."/>
            <person name="Marchand G."/>
            <person name="Marquand E."/>
            <person name="Bret-Mestries E."/>
            <person name="Morien E."/>
            <person name="Nambeesan S."/>
            <person name="Nguyen T."/>
            <person name="Pegot-Espagnet P."/>
            <person name="Pouilly N."/>
            <person name="Raftis F."/>
            <person name="Sallet E."/>
            <person name="Schiex T."/>
            <person name="Thomas J."/>
            <person name="Vandecasteele C."/>
            <person name="Vares D."/>
            <person name="Vear F."/>
            <person name="Vautrin S."/>
            <person name="Crespi M."/>
            <person name="Mangin B."/>
            <person name="Burke J.M."/>
            <person name="Salse J."/>
            <person name="Munos S."/>
            <person name="Vincourt P."/>
            <person name="Rieseberg L.H."/>
            <person name="Langlade N.B."/>
        </authorList>
    </citation>
    <scope>NUCLEOTIDE SEQUENCE</scope>
    <source>
        <tissue evidence="2">Leaves</tissue>
    </source>
</reference>
<dbReference type="Gramene" id="mRNA:HanXRQr2_Chr04g0176741">
    <property type="protein sequence ID" value="mRNA:HanXRQr2_Chr04g0176741"/>
    <property type="gene ID" value="HanXRQr2_Chr04g0176741"/>
</dbReference>
<reference evidence="2" key="2">
    <citation type="submission" date="2020-06" db="EMBL/GenBank/DDBJ databases">
        <title>Helianthus annuus Genome sequencing and assembly Release 2.</title>
        <authorList>
            <person name="Gouzy J."/>
            <person name="Langlade N."/>
            <person name="Munos S."/>
        </authorList>
    </citation>
    <scope>NUCLEOTIDE SEQUENCE</scope>
    <source>
        <tissue evidence="2">Leaves</tissue>
    </source>
</reference>
<evidence type="ECO:0000313" key="3">
    <source>
        <dbReference type="Proteomes" id="UP000215914"/>
    </source>
</evidence>
<dbReference type="Proteomes" id="UP000215914">
    <property type="component" value="Unassembled WGS sequence"/>
</dbReference>
<keyword evidence="1" id="KW-1133">Transmembrane helix</keyword>
<feature type="transmembrane region" description="Helical" evidence="1">
    <location>
        <begin position="113"/>
        <end position="134"/>
    </location>
</feature>